<keyword evidence="6 11" id="KW-0808">Transferase</keyword>
<evidence type="ECO:0000313" key="18">
    <source>
        <dbReference type="EMBL" id="SDD06216.1"/>
    </source>
</evidence>
<sequence length="795" mass="85254">MNTHETTTPSPTRATTPVGATVLGYPRQGRGRRLKKAVESHWKGRTGADELLATGADLRRERWQDMADAGLSEVPVGDFSYYDHVLDTTLLLGAAPARFDELPTGGSPADRLATVFALARGTTDQPPLEMTKWFDTNYHYLVPEIGPGTTFTLHAADLLAQVAEARALGLDPRPVVVGPLTYLSLAKADEPGSDFDPLTLLDALVPVYAELLGALAAAGATWVQLDEPVLVLDQPVEVLDALTRTYTALAAVPTRPRLLVASYFGPLGEAAPVLAALPVEGLAVDLSTAPGADTRGATLTALHAAGPDLAGKRLLAGVVDGRSVWRTDLQPALDVLAGLRPLVGSLDVATSCSLLHLPLDLTTETSIDPEVASWLAFARQKLDEVVVLATGAEHGPEAVAGPLAEVAAARASRQASPLVVRPAVRDRVTAVGGADTRRAGTAEGRRRRQQERLGLPLLPTTTIGSFPQTDELRRARAALRRGELDETAYDTAMRAEVDRVLTLQTELGLDVLVHGEPERNDMVQYFAEQLDGFLTTEDGWVQSYGSRYVRPPIVVGDVERPAPMTVGWSSWAQQRSEQPVKGMLTGPVTMLAWSFGRDDLPAADTAAQVALALREEVLDLERAGIAVIQVDEPALRETLPLRRAERPGYLAWAVRAFALTTAGVGEDTQVHTHMCYAEFGEILDAIIAMDADVISLEAARSRMEVVDDLVRADYPHGVGPGVWDIHSPRVPTVEEVVESLELALRGGVPAERLWVNPDCGLKTRGYAEVEPSLRVLVEAAGIVRRRLATTVPAGV</sequence>
<dbReference type="Pfam" id="PF01717">
    <property type="entry name" value="Meth_synt_2"/>
    <property type="match status" value="1"/>
</dbReference>
<dbReference type="HAMAP" id="MF_00172">
    <property type="entry name" value="Meth_synth"/>
    <property type="match status" value="1"/>
</dbReference>
<keyword evidence="5 11" id="KW-0028">Amino-acid biosynthesis</keyword>
<keyword evidence="8 11" id="KW-0677">Repeat</keyword>
<dbReference type="NCBIfam" id="NF003556">
    <property type="entry name" value="PRK05222.1"/>
    <property type="match status" value="1"/>
</dbReference>
<dbReference type="CDD" id="cd03312">
    <property type="entry name" value="CIMS_N_terminal_like"/>
    <property type="match status" value="1"/>
</dbReference>
<dbReference type="PANTHER" id="PTHR30519">
    <property type="entry name" value="5-METHYLTETRAHYDROPTEROYLTRIGLUTAMATE--HOMOCYSTEINE METHYLTRANSFERASE"/>
    <property type="match status" value="1"/>
</dbReference>
<feature type="binding site" evidence="11 12">
    <location>
        <position position="593"/>
    </location>
    <ligand>
        <name>5-methyltetrahydropteroyltri-L-glutamate</name>
        <dbReference type="ChEBI" id="CHEBI:58207"/>
    </ligand>
</feature>
<dbReference type="PIRSF" id="PIRSF000382">
    <property type="entry name" value="MeTrfase_B12_ind"/>
    <property type="match status" value="1"/>
</dbReference>
<dbReference type="GO" id="GO:0032259">
    <property type="term" value="P:methylation"/>
    <property type="evidence" value="ECO:0007669"/>
    <property type="project" value="UniProtKB-KW"/>
</dbReference>
<feature type="binding site" evidence="11">
    <location>
        <position position="673"/>
    </location>
    <ligand>
        <name>Zn(2+)</name>
        <dbReference type="ChEBI" id="CHEBI:29105"/>
        <note>catalytic</note>
    </ligand>
</feature>
<feature type="binding site" evidence="11">
    <location>
        <position position="132"/>
    </location>
    <ligand>
        <name>5-methyltetrahydropteroyltri-L-glutamate</name>
        <dbReference type="ChEBI" id="CHEBI:58207"/>
    </ligand>
</feature>
<feature type="binding site" evidence="11">
    <location>
        <position position="697"/>
    </location>
    <ligand>
        <name>Zn(2+)</name>
        <dbReference type="ChEBI" id="CHEBI:29105"/>
        <note>catalytic</note>
    </ligand>
</feature>
<dbReference type="OrthoDB" id="244285at2"/>
<evidence type="ECO:0000256" key="12">
    <source>
        <dbReference type="PIRSR" id="PIRSR000382-1"/>
    </source>
</evidence>
<feature type="binding site" evidence="11">
    <location>
        <position position="675"/>
    </location>
    <ligand>
        <name>Zn(2+)</name>
        <dbReference type="ChEBI" id="CHEBI:29105"/>
        <note>catalytic</note>
    </ligand>
</feature>
<dbReference type="RefSeq" id="WP_090589547.1">
    <property type="nucleotide sequence ID" value="NZ_LT629688.1"/>
</dbReference>
<evidence type="ECO:0000256" key="13">
    <source>
        <dbReference type="PIRSR" id="PIRSR000382-2"/>
    </source>
</evidence>
<dbReference type="InterPro" id="IPR013215">
    <property type="entry name" value="Cbl-indep_Met_Synth_N"/>
</dbReference>
<dbReference type="AlphaFoldDB" id="A0A1G6RQJ9"/>
<evidence type="ECO:0000256" key="7">
    <source>
        <dbReference type="ARBA" id="ARBA00022723"/>
    </source>
</evidence>
<comment type="function">
    <text evidence="1 11">Catalyzes the transfer of a methyl group from 5-methyltetrahydrofolate to homocysteine resulting in methionine formation.</text>
</comment>
<dbReference type="UniPathway" id="UPA00051">
    <property type="reaction ID" value="UER00082"/>
</dbReference>
<feature type="binding site" evidence="13">
    <location>
        <position position="697"/>
    </location>
    <ligand>
        <name>Zn(2+)</name>
        <dbReference type="ChEBI" id="CHEBI:29105"/>
        <label>1</label>
        <note>catalytic</note>
    </ligand>
</feature>
<evidence type="ECO:0000256" key="1">
    <source>
        <dbReference type="ARBA" id="ARBA00002777"/>
    </source>
</evidence>
<dbReference type="InterPro" id="IPR002629">
    <property type="entry name" value="Met_Synth_C/arc"/>
</dbReference>
<dbReference type="SUPFAM" id="SSF51726">
    <property type="entry name" value="UROD/MetE-like"/>
    <property type="match status" value="2"/>
</dbReference>
<feature type="compositionally biased region" description="Low complexity" evidence="15">
    <location>
        <begin position="1"/>
        <end position="17"/>
    </location>
</feature>
<comment type="pathway">
    <text evidence="2 11">Amino-acid biosynthesis; L-methionine biosynthesis via de novo pathway; L-methionine from L-homocysteine (MetE route): step 1/1.</text>
</comment>
<organism evidence="18 19">
    <name type="scientific">Auraticoccus monumenti</name>
    <dbReference type="NCBI Taxonomy" id="675864"/>
    <lineage>
        <taxon>Bacteria</taxon>
        <taxon>Bacillati</taxon>
        <taxon>Actinomycetota</taxon>
        <taxon>Actinomycetes</taxon>
        <taxon>Propionibacteriales</taxon>
        <taxon>Propionibacteriaceae</taxon>
        <taxon>Auraticoccus</taxon>
    </lineage>
</organism>
<evidence type="ECO:0000256" key="9">
    <source>
        <dbReference type="ARBA" id="ARBA00022833"/>
    </source>
</evidence>
<dbReference type="Pfam" id="PF08267">
    <property type="entry name" value="Meth_synt_1"/>
    <property type="match status" value="1"/>
</dbReference>
<accession>A0A1G6RQJ9</accession>
<feature type="binding site" evidence="11">
    <location>
        <position position="516"/>
    </location>
    <ligand>
        <name>L-homocysteine</name>
        <dbReference type="ChEBI" id="CHEBI:58199"/>
    </ligand>
</feature>
<keyword evidence="4 11" id="KW-0489">Methyltransferase</keyword>
<feature type="binding site" evidence="12">
    <location>
        <position position="35"/>
    </location>
    <ligand>
        <name>5-methyltetrahydropteroyltri-L-glutamate</name>
        <dbReference type="ChEBI" id="CHEBI:58207"/>
    </ligand>
</feature>
<evidence type="ECO:0000256" key="10">
    <source>
        <dbReference type="ARBA" id="ARBA00023167"/>
    </source>
</evidence>
<dbReference type="GO" id="GO:0009086">
    <property type="term" value="P:methionine biosynthetic process"/>
    <property type="evidence" value="ECO:0007669"/>
    <property type="project" value="UniProtKB-UniRule"/>
</dbReference>
<evidence type="ECO:0000259" key="17">
    <source>
        <dbReference type="Pfam" id="PF08267"/>
    </source>
</evidence>
<keyword evidence="10 11" id="KW-0486">Methionine biosynthesis</keyword>
<comment type="similarity">
    <text evidence="3 11">Belongs to the vitamin-B12 independent methionine synthase family.</text>
</comment>
<dbReference type="EMBL" id="LT629688">
    <property type="protein sequence ID" value="SDD06216.1"/>
    <property type="molecule type" value="Genomic_DNA"/>
</dbReference>
<comment type="catalytic activity">
    <reaction evidence="11">
        <text>5-methyltetrahydropteroyltri-L-glutamate + L-homocysteine = tetrahydropteroyltri-L-glutamate + L-methionine</text>
        <dbReference type="Rhea" id="RHEA:21196"/>
        <dbReference type="ChEBI" id="CHEBI:57844"/>
        <dbReference type="ChEBI" id="CHEBI:58140"/>
        <dbReference type="ChEBI" id="CHEBI:58199"/>
        <dbReference type="ChEBI" id="CHEBI:58207"/>
        <dbReference type="EC" id="2.1.1.14"/>
    </reaction>
</comment>
<evidence type="ECO:0000256" key="5">
    <source>
        <dbReference type="ARBA" id="ARBA00022605"/>
    </source>
</evidence>
<feature type="binding site" evidence="11 12">
    <location>
        <position position="631"/>
    </location>
    <ligand>
        <name>L-methionine</name>
        <dbReference type="ChEBI" id="CHEBI:57844"/>
    </ligand>
</feature>
<dbReference type="EC" id="2.1.1.14" evidence="11"/>
<proteinExistence type="inferred from homology"/>
<dbReference type="GO" id="GO:0008270">
    <property type="term" value="F:zinc ion binding"/>
    <property type="evidence" value="ECO:0007669"/>
    <property type="project" value="InterPro"/>
</dbReference>
<feature type="binding site" evidence="13">
    <location>
        <position position="673"/>
    </location>
    <ligand>
        <name>Zn(2+)</name>
        <dbReference type="ChEBI" id="CHEBI:29105"/>
        <label>1</label>
        <note>catalytic</note>
    </ligand>
</feature>
<evidence type="ECO:0000256" key="4">
    <source>
        <dbReference type="ARBA" id="ARBA00022603"/>
    </source>
</evidence>
<feature type="binding site" evidence="13">
    <location>
        <position position="675"/>
    </location>
    <ligand>
        <name>Zn(2+)</name>
        <dbReference type="ChEBI" id="CHEBI:29105"/>
        <label>1</label>
        <note>catalytic</note>
    </ligand>
</feature>
<dbReference type="CDD" id="cd03311">
    <property type="entry name" value="CIMS_C_terminal_like"/>
    <property type="match status" value="1"/>
</dbReference>
<comment type="caution">
    <text evidence="11">Lacks conserved residue(s) required for the propagation of feature annotation.</text>
</comment>
<evidence type="ECO:0000256" key="8">
    <source>
        <dbReference type="ARBA" id="ARBA00022737"/>
    </source>
</evidence>
<feature type="domain" description="Cobalamin-independent methionine synthase MetE N-terminal" evidence="17">
    <location>
        <begin position="21"/>
        <end position="339"/>
    </location>
</feature>
<evidence type="ECO:0000256" key="6">
    <source>
        <dbReference type="ARBA" id="ARBA00022679"/>
    </source>
</evidence>
<evidence type="ECO:0000256" key="3">
    <source>
        <dbReference type="ARBA" id="ARBA00009553"/>
    </source>
</evidence>
<feature type="region of interest" description="Disordered" evidence="15">
    <location>
        <begin position="1"/>
        <end position="21"/>
    </location>
</feature>
<evidence type="ECO:0000256" key="15">
    <source>
        <dbReference type="SAM" id="MobiDB-lite"/>
    </source>
</evidence>
<feature type="binding site" evidence="11 12">
    <location>
        <begin position="463"/>
        <end position="465"/>
    </location>
    <ligand>
        <name>L-methionine</name>
        <dbReference type="ChEBI" id="CHEBI:57844"/>
    </ligand>
</feature>
<feature type="binding site" evidence="12">
    <location>
        <position position="137"/>
    </location>
    <ligand>
        <name>5-methyltetrahydropteroyltri-L-glutamate</name>
        <dbReference type="ChEBI" id="CHEBI:58207"/>
    </ligand>
</feature>
<feature type="domain" description="Cobalamin-independent methionine synthase MetE C-terminal/archaeal" evidence="16">
    <location>
        <begin position="458"/>
        <end position="781"/>
    </location>
</feature>
<dbReference type="InterPro" id="IPR038071">
    <property type="entry name" value="UROD/MetE-like_sf"/>
</dbReference>
<name>A0A1G6RQJ9_9ACTN</name>
<keyword evidence="19" id="KW-1185">Reference proteome</keyword>
<dbReference type="InterPro" id="IPR006276">
    <property type="entry name" value="Cobalamin-indep_Met_synthase"/>
</dbReference>
<dbReference type="NCBIfam" id="TIGR01371">
    <property type="entry name" value="met_syn_B12ind"/>
    <property type="match status" value="1"/>
</dbReference>
<reference evidence="18 19" key="1">
    <citation type="submission" date="2016-10" db="EMBL/GenBank/DDBJ databases">
        <authorList>
            <person name="de Groot N.N."/>
        </authorList>
    </citation>
    <scope>NUCLEOTIDE SEQUENCE [LARGE SCALE GENOMIC DNA]</scope>
    <source>
        <strain evidence="18 19">MON 2.2</strain>
    </source>
</reference>
<dbReference type="Proteomes" id="UP000198546">
    <property type="component" value="Chromosome i"/>
</dbReference>
<keyword evidence="9 11" id="KW-0862">Zinc</keyword>
<feature type="binding site" evidence="11 12">
    <location>
        <position position="516"/>
    </location>
    <ligand>
        <name>L-methionine</name>
        <dbReference type="ChEBI" id="CHEBI:57844"/>
    </ligand>
</feature>
<feature type="binding site" evidence="11 12">
    <location>
        <position position="631"/>
    </location>
    <ligand>
        <name>L-homocysteine</name>
        <dbReference type="ChEBI" id="CHEBI:58199"/>
    </ligand>
</feature>
<feature type="binding site" evidence="11 12">
    <location>
        <begin position="463"/>
        <end position="465"/>
    </location>
    <ligand>
        <name>L-homocysteine</name>
        <dbReference type="ChEBI" id="CHEBI:58199"/>
    </ligand>
</feature>
<feature type="binding site" evidence="11">
    <location>
        <position position="637"/>
    </location>
    <ligand>
        <name>5-methyltetrahydropteroyltri-L-glutamate</name>
        <dbReference type="ChEBI" id="CHEBI:58207"/>
    </ligand>
</feature>
<evidence type="ECO:0000313" key="19">
    <source>
        <dbReference type="Proteomes" id="UP000198546"/>
    </source>
</evidence>
<evidence type="ECO:0000256" key="2">
    <source>
        <dbReference type="ARBA" id="ARBA00004681"/>
    </source>
</evidence>
<dbReference type="STRING" id="675864.SAMN04489747_0076"/>
<comment type="cofactor">
    <cofactor evidence="11">
        <name>Zn(2+)</name>
        <dbReference type="ChEBI" id="CHEBI:29105"/>
    </cofactor>
    <text evidence="11">Binds 1 zinc ion per subunit.</text>
</comment>
<evidence type="ECO:0000256" key="11">
    <source>
        <dbReference type="HAMAP-Rule" id="MF_00172"/>
    </source>
</evidence>
<evidence type="ECO:0000256" key="14">
    <source>
        <dbReference type="PIRSR" id="PIRSR000382-3"/>
    </source>
</evidence>
<comment type="cofactor">
    <cofactor evidence="13">
        <name>Zn(2+)</name>
        <dbReference type="ChEBI" id="CHEBI:29105"/>
    </cofactor>
    <text evidence="13">Binds 2 Zn(2+) ions per subunit.</text>
</comment>
<evidence type="ECO:0000259" key="16">
    <source>
        <dbReference type="Pfam" id="PF01717"/>
    </source>
</evidence>
<dbReference type="Gene3D" id="3.20.20.210">
    <property type="match status" value="2"/>
</dbReference>
<protein>
    <recommendedName>
        <fullName evidence="11">5-methyltetrahydropteroyltriglutamate--homocysteine methyltransferase</fullName>
        <ecNumber evidence="11">2.1.1.14</ecNumber>
    </recommendedName>
    <alternativeName>
        <fullName evidence="11">Cobalamin-independent methionine synthase</fullName>
    </alternativeName>
    <alternativeName>
        <fullName evidence="11">Methionine synthase, vitamin-B12 independent isozyme</fullName>
    </alternativeName>
</protein>
<gene>
    <name evidence="11" type="primary">metE</name>
    <name evidence="18" type="ORF">SAMN04489747_0076</name>
</gene>
<keyword evidence="7 11" id="KW-0479">Metal-binding</keyword>
<feature type="binding site" evidence="11">
    <location>
        <position position="759"/>
    </location>
    <ligand>
        <name>Zn(2+)</name>
        <dbReference type="ChEBI" id="CHEBI:29105"/>
        <note>catalytic</note>
    </ligand>
</feature>
<feature type="binding site" evidence="13">
    <location>
        <position position="759"/>
    </location>
    <ligand>
        <name>Zn(2+)</name>
        <dbReference type="ChEBI" id="CHEBI:29105"/>
        <label>1</label>
        <note>catalytic</note>
    </ligand>
</feature>
<feature type="active site" description="Proton donor" evidence="11 14">
    <location>
        <position position="726"/>
    </location>
</feature>
<dbReference type="GO" id="GO:0003871">
    <property type="term" value="F:5-methyltetrahydropteroyltriglutamate-homocysteine S-methyltransferase activity"/>
    <property type="evidence" value="ECO:0007669"/>
    <property type="project" value="UniProtKB-UniRule"/>
</dbReference>